<dbReference type="EMBL" id="BAAAZK010000007">
    <property type="protein sequence ID" value="GAA4182084.1"/>
    <property type="molecule type" value="Genomic_DNA"/>
</dbReference>
<reference evidence="3" key="1">
    <citation type="journal article" date="2019" name="Int. J. Syst. Evol. Microbiol.">
        <title>The Global Catalogue of Microorganisms (GCM) 10K type strain sequencing project: providing services to taxonomists for standard genome sequencing and annotation.</title>
        <authorList>
            <consortium name="The Broad Institute Genomics Platform"/>
            <consortium name="The Broad Institute Genome Sequencing Center for Infectious Disease"/>
            <person name="Wu L."/>
            <person name="Ma J."/>
        </authorList>
    </citation>
    <scope>NUCLEOTIDE SEQUENCE [LARGE SCALE GENOMIC DNA]</scope>
    <source>
        <strain evidence="3">JCM 16722</strain>
    </source>
</reference>
<keyword evidence="3" id="KW-1185">Reference proteome</keyword>
<dbReference type="InterPro" id="IPR016181">
    <property type="entry name" value="Acyl_CoA_acyltransferase"/>
</dbReference>
<comment type="caution">
    <text evidence="2">The sequence shown here is derived from an EMBL/GenBank/DDBJ whole genome shotgun (WGS) entry which is preliminary data.</text>
</comment>
<evidence type="ECO:0000259" key="1">
    <source>
        <dbReference type="PROSITE" id="PS51186"/>
    </source>
</evidence>
<sequence length="178" mass="20796">MNDFPRLETDRLILDKITVEDIPQIVIYLQDKIFSDYTSNIPYPYRKEDAEFWLKLSAEAFKNRKGFTFAIRDKTGKFLGAIGLHDEGSDKAELGYWIGIPNWNNGYVTEAAKAIIDYGFRELNFNKIYATYFPHNPASGKVMDKIGMKKEALLKQHLKKNGKYYDIPMYSIFKEDRR</sequence>
<dbReference type="RefSeq" id="WP_257091894.1">
    <property type="nucleotide sequence ID" value="NZ_BAAAZK010000007.1"/>
</dbReference>
<dbReference type="Proteomes" id="UP001500167">
    <property type="component" value="Unassembled WGS sequence"/>
</dbReference>
<dbReference type="Pfam" id="PF13302">
    <property type="entry name" value="Acetyltransf_3"/>
    <property type="match status" value="1"/>
</dbReference>
<dbReference type="PANTHER" id="PTHR43792">
    <property type="entry name" value="GNAT FAMILY, PUTATIVE (AFU_ORTHOLOGUE AFUA_3G00765)-RELATED-RELATED"/>
    <property type="match status" value="1"/>
</dbReference>
<gene>
    <name evidence="2" type="ORF">GCM10022218_38730</name>
</gene>
<dbReference type="Gene3D" id="3.40.630.30">
    <property type="match status" value="1"/>
</dbReference>
<evidence type="ECO:0000313" key="3">
    <source>
        <dbReference type="Proteomes" id="UP001500167"/>
    </source>
</evidence>
<dbReference type="InterPro" id="IPR051531">
    <property type="entry name" value="N-acetyltransferase"/>
</dbReference>
<protein>
    <submittedName>
        <fullName evidence="2">GNAT family protein</fullName>
    </submittedName>
</protein>
<evidence type="ECO:0000313" key="2">
    <source>
        <dbReference type="EMBL" id="GAA4182084.1"/>
    </source>
</evidence>
<organism evidence="2 3">
    <name type="scientific">Sphingobacterium ginsenosidimutans</name>
    <dbReference type="NCBI Taxonomy" id="687845"/>
    <lineage>
        <taxon>Bacteria</taxon>
        <taxon>Pseudomonadati</taxon>
        <taxon>Bacteroidota</taxon>
        <taxon>Sphingobacteriia</taxon>
        <taxon>Sphingobacteriales</taxon>
        <taxon>Sphingobacteriaceae</taxon>
        <taxon>Sphingobacterium</taxon>
    </lineage>
</organism>
<accession>A0ABP8ADU5</accession>
<dbReference type="PROSITE" id="PS51186">
    <property type="entry name" value="GNAT"/>
    <property type="match status" value="1"/>
</dbReference>
<dbReference type="PANTHER" id="PTHR43792:SF9">
    <property type="entry name" value="RIBOSOMAL-PROTEIN-ALANINE ACETYLTRANSFERASE"/>
    <property type="match status" value="1"/>
</dbReference>
<feature type="domain" description="N-acetyltransferase" evidence="1">
    <location>
        <begin position="32"/>
        <end position="170"/>
    </location>
</feature>
<dbReference type="SUPFAM" id="SSF55729">
    <property type="entry name" value="Acyl-CoA N-acyltransferases (Nat)"/>
    <property type="match status" value="1"/>
</dbReference>
<proteinExistence type="predicted"/>
<dbReference type="InterPro" id="IPR000182">
    <property type="entry name" value="GNAT_dom"/>
</dbReference>
<name>A0ABP8ADU5_9SPHI</name>